<name>A0ACC0LGI1_RHOML</name>
<evidence type="ECO:0000313" key="1">
    <source>
        <dbReference type="EMBL" id="KAI8527868.1"/>
    </source>
</evidence>
<protein>
    <submittedName>
        <fullName evidence="1">Uncharacterized protein</fullName>
    </submittedName>
</protein>
<keyword evidence="2" id="KW-1185">Reference proteome</keyword>
<dbReference type="EMBL" id="CM046399">
    <property type="protein sequence ID" value="KAI8527868.1"/>
    <property type="molecule type" value="Genomic_DNA"/>
</dbReference>
<comment type="caution">
    <text evidence="1">The sequence shown here is derived from an EMBL/GenBank/DDBJ whole genome shotgun (WGS) entry which is preliminary data.</text>
</comment>
<proteinExistence type="predicted"/>
<dbReference type="Proteomes" id="UP001062846">
    <property type="component" value="Chromosome 12"/>
</dbReference>
<gene>
    <name evidence="1" type="ORF">RHMOL_Rhmol12G0107200</name>
</gene>
<organism evidence="1 2">
    <name type="scientific">Rhododendron molle</name>
    <name type="common">Chinese azalea</name>
    <name type="synonym">Azalea mollis</name>
    <dbReference type="NCBI Taxonomy" id="49168"/>
    <lineage>
        <taxon>Eukaryota</taxon>
        <taxon>Viridiplantae</taxon>
        <taxon>Streptophyta</taxon>
        <taxon>Embryophyta</taxon>
        <taxon>Tracheophyta</taxon>
        <taxon>Spermatophyta</taxon>
        <taxon>Magnoliopsida</taxon>
        <taxon>eudicotyledons</taxon>
        <taxon>Gunneridae</taxon>
        <taxon>Pentapetalae</taxon>
        <taxon>asterids</taxon>
        <taxon>Ericales</taxon>
        <taxon>Ericaceae</taxon>
        <taxon>Ericoideae</taxon>
        <taxon>Rhodoreae</taxon>
        <taxon>Rhododendron</taxon>
    </lineage>
</organism>
<reference evidence="1" key="1">
    <citation type="submission" date="2022-02" db="EMBL/GenBank/DDBJ databases">
        <title>Plant Genome Project.</title>
        <authorList>
            <person name="Zhang R.-G."/>
        </authorList>
    </citation>
    <scope>NUCLEOTIDE SEQUENCE</scope>
    <source>
        <strain evidence="1">AT1</strain>
    </source>
</reference>
<sequence>MVVSDLLLADFPPLASPSPCLFPKSLAGPLKGGLASRVICALVVTEERNIAFELLDADLQKEHAHLRIEVSDGFTE</sequence>
<accession>A0ACC0LGI1</accession>
<evidence type="ECO:0000313" key="2">
    <source>
        <dbReference type="Proteomes" id="UP001062846"/>
    </source>
</evidence>